<accession>A0ABU6ST54</accession>
<evidence type="ECO:0000313" key="2">
    <source>
        <dbReference type="Proteomes" id="UP001341840"/>
    </source>
</evidence>
<dbReference type="EMBL" id="JASCZI010061699">
    <property type="protein sequence ID" value="MED6139324.1"/>
    <property type="molecule type" value="Genomic_DNA"/>
</dbReference>
<sequence length="153" mass="16611">MGTILYSLTYYLIQSGALAGGSPEFRKDFGHQVTTGQTWVKRDGRRVRGGRGGGVLATFGTWLGQVQTWHGKGVSKGGLVKGKGEHHVGTMMRANPYNSRQSGKCIGSSSIHKRVGYHSQRGEGQQSLFLTSIPLSRSNDNNATLMQISQTRT</sequence>
<evidence type="ECO:0000313" key="1">
    <source>
        <dbReference type="EMBL" id="MED6139324.1"/>
    </source>
</evidence>
<name>A0ABU6ST54_9FABA</name>
<keyword evidence="2" id="KW-1185">Reference proteome</keyword>
<comment type="caution">
    <text evidence="1">The sequence shown here is derived from an EMBL/GenBank/DDBJ whole genome shotgun (WGS) entry which is preliminary data.</text>
</comment>
<protein>
    <submittedName>
        <fullName evidence="1">Uncharacterized protein</fullName>
    </submittedName>
</protein>
<gene>
    <name evidence="1" type="ORF">PIB30_082752</name>
</gene>
<organism evidence="1 2">
    <name type="scientific">Stylosanthes scabra</name>
    <dbReference type="NCBI Taxonomy" id="79078"/>
    <lineage>
        <taxon>Eukaryota</taxon>
        <taxon>Viridiplantae</taxon>
        <taxon>Streptophyta</taxon>
        <taxon>Embryophyta</taxon>
        <taxon>Tracheophyta</taxon>
        <taxon>Spermatophyta</taxon>
        <taxon>Magnoliopsida</taxon>
        <taxon>eudicotyledons</taxon>
        <taxon>Gunneridae</taxon>
        <taxon>Pentapetalae</taxon>
        <taxon>rosids</taxon>
        <taxon>fabids</taxon>
        <taxon>Fabales</taxon>
        <taxon>Fabaceae</taxon>
        <taxon>Papilionoideae</taxon>
        <taxon>50 kb inversion clade</taxon>
        <taxon>dalbergioids sensu lato</taxon>
        <taxon>Dalbergieae</taxon>
        <taxon>Pterocarpus clade</taxon>
        <taxon>Stylosanthes</taxon>
    </lineage>
</organism>
<reference evidence="1 2" key="1">
    <citation type="journal article" date="2023" name="Plants (Basel)">
        <title>Bridging the Gap: Combining Genomics and Transcriptomics Approaches to Understand Stylosanthes scabra, an Orphan Legume from the Brazilian Caatinga.</title>
        <authorList>
            <person name="Ferreira-Neto J.R.C."/>
            <person name="da Silva M.D."/>
            <person name="Binneck E."/>
            <person name="de Melo N.F."/>
            <person name="da Silva R.H."/>
            <person name="de Melo A.L.T.M."/>
            <person name="Pandolfi V."/>
            <person name="Bustamante F.O."/>
            <person name="Brasileiro-Vidal A.C."/>
            <person name="Benko-Iseppon A.M."/>
        </authorList>
    </citation>
    <scope>NUCLEOTIDE SEQUENCE [LARGE SCALE GENOMIC DNA]</scope>
    <source>
        <tissue evidence="1">Leaves</tissue>
    </source>
</reference>
<proteinExistence type="predicted"/>
<dbReference type="Proteomes" id="UP001341840">
    <property type="component" value="Unassembled WGS sequence"/>
</dbReference>